<organism evidence="1 2">
    <name type="scientific">Oryza sativa subsp. japonica</name>
    <name type="common">Rice</name>
    <dbReference type="NCBI Taxonomy" id="39947"/>
    <lineage>
        <taxon>Eukaryota</taxon>
        <taxon>Viridiplantae</taxon>
        <taxon>Streptophyta</taxon>
        <taxon>Embryophyta</taxon>
        <taxon>Tracheophyta</taxon>
        <taxon>Spermatophyta</taxon>
        <taxon>Magnoliopsida</taxon>
        <taxon>Liliopsida</taxon>
        <taxon>Poales</taxon>
        <taxon>Poaceae</taxon>
        <taxon>BOP clade</taxon>
        <taxon>Oryzoideae</taxon>
        <taxon>Oryzeae</taxon>
        <taxon>Oryzinae</taxon>
        <taxon>Oryza</taxon>
        <taxon>Oryza sativa</taxon>
    </lineage>
</organism>
<dbReference type="Gramene" id="Os12t0540100-01">
    <property type="protein sequence ID" value="Os12t0540100-01"/>
    <property type="gene ID" value="Os12g0540100"/>
</dbReference>
<evidence type="ECO:0000313" key="2">
    <source>
        <dbReference type="Proteomes" id="UP000059680"/>
    </source>
</evidence>
<reference evidence="1 2" key="3">
    <citation type="journal article" date="2013" name="Rice">
        <title>Improvement of the Oryza sativa Nipponbare reference genome using next generation sequence and optical map data.</title>
        <authorList>
            <person name="Kawahara Y."/>
            <person name="de la Bastide M."/>
            <person name="Hamilton J.P."/>
            <person name="Kanamori H."/>
            <person name="McCombie W.R."/>
            <person name="Ouyang S."/>
            <person name="Schwartz D.C."/>
            <person name="Tanaka T."/>
            <person name="Wu J."/>
            <person name="Zhou S."/>
            <person name="Childs K.L."/>
            <person name="Davidson R.M."/>
            <person name="Lin H."/>
            <person name="Quesada-Ocampo L."/>
            <person name="Vaillancourt B."/>
            <person name="Sakai H."/>
            <person name="Lee S.S."/>
            <person name="Kim J."/>
            <person name="Numa H."/>
            <person name="Itoh T."/>
            <person name="Buell C.R."/>
            <person name="Matsumoto T."/>
        </authorList>
    </citation>
    <scope>NUCLEOTIDE SEQUENCE [LARGE SCALE GENOMIC DNA]</scope>
    <source>
        <strain evidence="2">cv. Nipponbare</strain>
    </source>
</reference>
<dbReference type="Proteomes" id="UP000059680">
    <property type="component" value="Chromosome 12"/>
</dbReference>
<reference evidence="2" key="1">
    <citation type="journal article" date="2005" name="Nature">
        <title>The map-based sequence of the rice genome.</title>
        <authorList>
            <consortium name="International rice genome sequencing project (IRGSP)"/>
            <person name="Matsumoto T."/>
            <person name="Wu J."/>
            <person name="Kanamori H."/>
            <person name="Katayose Y."/>
            <person name="Fujisawa M."/>
            <person name="Namiki N."/>
            <person name="Mizuno H."/>
            <person name="Yamamoto K."/>
            <person name="Antonio B.A."/>
            <person name="Baba T."/>
            <person name="Sakata K."/>
            <person name="Nagamura Y."/>
            <person name="Aoki H."/>
            <person name="Arikawa K."/>
            <person name="Arita K."/>
            <person name="Bito T."/>
            <person name="Chiden Y."/>
            <person name="Fujitsuka N."/>
            <person name="Fukunaka R."/>
            <person name="Hamada M."/>
            <person name="Harada C."/>
            <person name="Hayashi A."/>
            <person name="Hijishita S."/>
            <person name="Honda M."/>
            <person name="Hosokawa S."/>
            <person name="Ichikawa Y."/>
            <person name="Idonuma A."/>
            <person name="Iijima M."/>
            <person name="Ikeda M."/>
            <person name="Ikeno M."/>
            <person name="Ito K."/>
            <person name="Ito S."/>
            <person name="Ito T."/>
            <person name="Ito Y."/>
            <person name="Ito Y."/>
            <person name="Iwabuchi A."/>
            <person name="Kamiya K."/>
            <person name="Karasawa W."/>
            <person name="Kurita K."/>
            <person name="Katagiri S."/>
            <person name="Kikuta A."/>
            <person name="Kobayashi H."/>
            <person name="Kobayashi N."/>
            <person name="Machita K."/>
            <person name="Maehara T."/>
            <person name="Masukawa M."/>
            <person name="Mizubayashi T."/>
            <person name="Mukai Y."/>
            <person name="Nagasaki H."/>
            <person name="Nagata Y."/>
            <person name="Naito S."/>
            <person name="Nakashima M."/>
            <person name="Nakama Y."/>
            <person name="Nakamichi Y."/>
            <person name="Nakamura M."/>
            <person name="Meguro A."/>
            <person name="Negishi M."/>
            <person name="Ohta I."/>
            <person name="Ohta T."/>
            <person name="Okamoto M."/>
            <person name="Ono N."/>
            <person name="Saji S."/>
            <person name="Sakaguchi M."/>
            <person name="Sakai K."/>
            <person name="Shibata M."/>
            <person name="Shimokawa T."/>
            <person name="Song J."/>
            <person name="Takazaki Y."/>
            <person name="Terasawa K."/>
            <person name="Tsugane M."/>
            <person name="Tsuji K."/>
            <person name="Ueda S."/>
            <person name="Waki K."/>
            <person name="Yamagata H."/>
            <person name="Yamamoto M."/>
            <person name="Yamamoto S."/>
            <person name="Yamane H."/>
            <person name="Yoshiki S."/>
            <person name="Yoshihara R."/>
            <person name="Yukawa K."/>
            <person name="Zhong H."/>
            <person name="Yano M."/>
            <person name="Yuan Q."/>
            <person name="Ouyang S."/>
            <person name="Liu J."/>
            <person name="Jones K.M."/>
            <person name="Gansberger K."/>
            <person name="Moffat K."/>
            <person name="Hill J."/>
            <person name="Bera J."/>
            <person name="Fadrosh D."/>
            <person name="Jin S."/>
            <person name="Johri S."/>
            <person name="Kim M."/>
            <person name="Overton L."/>
            <person name="Reardon M."/>
            <person name="Tsitrin T."/>
            <person name="Vuong H."/>
            <person name="Weaver B."/>
            <person name="Ciecko A."/>
            <person name="Tallon L."/>
            <person name="Jackson J."/>
            <person name="Pai G."/>
            <person name="Aken S.V."/>
            <person name="Utterback T."/>
            <person name="Reidmuller S."/>
            <person name="Feldblyum T."/>
            <person name="Hsiao J."/>
            <person name="Zismann V."/>
            <person name="Iobst S."/>
            <person name="de Vazeille A.R."/>
            <person name="Buell C.R."/>
            <person name="Ying K."/>
            <person name="Li Y."/>
            <person name="Lu T."/>
            <person name="Huang Y."/>
            <person name="Zhao Q."/>
            <person name="Feng Q."/>
            <person name="Zhang L."/>
            <person name="Zhu J."/>
            <person name="Weng Q."/>
            <person name="Mu J."/>
            <person name="Lu Y."/>
            <person name="Fan D."/>
            <person name="Liu Y."/>
            <person name="Guan J."/>
            <person name="Zhang Y."/>
            <person name="Yu S."/>
            <person name="Liu X."/>
            <person name="Zhang Y."/>
            <person name="Hong G."/>
            <person name="Han B."/>
            <person name="Choisne N."/>
            <person name="Demange N."/>
            <person name="Orjeda G."/>
            <person name="Samain S."/>
            <person name="Cattolico L."/>
            <person name="Pelletier E."/>
            <person name="Couloux A."/>
            <person name="Segurens B."/>
            <person name="Wincker P."/>
            <person name="D'Hont A."/>
            <person name="Scarpelli C."/>
            <person name="Weissenbach J."/>
            <person name="Salanoubat M."/>
            <person name="Quetier F."/>
            <person name="Yu Y."/>
            <person name="Kim H.R."/>
            <person name="Rambo T."/>
            <person name="Currie J."/>
            <person name="Collura K."/>
            <person name="Luo M."/>
            <person name="Yang T."/>
            <person name="Ammiraju J.S.S."/>
            <person name="Engler F."/>
            <person name="Soderlund C."/>
            <person name="Wing R.A."/>
            <person name="Palmer L.E."/>
            <person name="de la Bastide M."/>
            <person name="Spiegel L."/>
            <person name="Nascimento L."/>
            <person name="Zutavern T."/>
            <person name="O'Shaughnessy A."/>
            <person name="Dike S."/>
            <person name="Dedhia N."/>
            <person name="Preston R."/>
            <person name="Balija V."/>
            <person name="McCombie W.R."/>
            <person name="Chow T."/>
            <person name="Chen H."/>
            <person name="Chung M."/>
            <person name="Chen C."/>
            <person name="Shaw J."/>
            <person name="Wu H."/>
            <person name="Hsiao K."/>
            <person name="Chao Y."/>
            <person name="Chu M."/>
            <person name="Cheng C."/>
            <person name="Hour A."/>
            <person name="Lee P."/>
            <person name="Lin S."/>
            <person name="Lin Y."/>
            <person name="Liou J."/>
            <person name="Liu S."/>
            <person name="Hsing Y."/>
            <person name="Raghuvanshi S."/>
            <person name="Mohanty A."/>
            <person name="Bharti A.K."/>
            <person name="Gaur A."/>
            <person name="Gupta V."/>
            <person name="Kumar D."/>
            <person name="Ravi V."/>
            <person name="Vij S."/>
            <person name="Kapur A."/>
            <person name="Khurana P."/>
            <person name="Khurana P."/>
            <person name="Khurana J.P."/>
            <person name="Tyagi A.K."/>
            <person name="Gaikwad K."/>
            <person name="Singh A."/>
            <person name="Dalal V."/>
            <person name="Srivastava S."/>
            <person name="Dixit A."/>
            <person name="Pal A.K."/>
            <person name="Ghazi I.A."/>
            <person name="Yadav M."/>
            <person name="Pandit A."/>
            <person name="Bhargava A."/>
            <person name="Sureshbabu K."/>
            <person name="Batra K."/>
            <person name="Sharma T.R."/>
            <person name="Mohapatra T."/>
            <person name="Singh N.K."/>
            <person name="Messing J."/>
            <person name="Nelson A.B."/>
            <person name="Fuks G."/>
            <person name="Kavchok S."/>
            <person name="Keizer G."/>
            <person name="Linton E."/>
            <person name="Llaca V."/>
            <person name="Song R."/>
            <person name="Tanyolac B."/>
            <person name="Young S."/>
            <person name="Ho-Il K."/>
            <person name="Hahn J.H."/>
            <person name="Sangsakoo G."/>
            <person name="Vanavichit A."/>
            <person name="de Mattos Luiz.A.T."/>
            <person name="Zimmer P.D."/>
            <person name="Malone G."/>
            <person name="Dellagostin O."/>
            <person name="de Oliveira A.C."/>
            <person name="Bevan M."/>
            <person name="Bancroft I."/>
            <person name="Minx P."/>
            <person name="Cordum H."/>
            <person name="Wilson R."/>
            <person name="Cheng Z."/>
            <person name="Jin W."/>
            <person name="Jiang J."/>
            <person name="Leong S.A."/>
            <person name="Iwama H."/>
            <person name="Gojobori T."/>
            <person name="Itoh T."/>
            <person name="Niimura Y."/>
            <person name="Fujii Y."/>
            <person name="Habara T."/>
            <person name="Sakai H."/>
            <person name="Sato Y."/>
            <person name="Wilson G."/>
            <person name="Kumar K."/>
            <person name="McCouch S."/>
            <person name="Juretic N."/>
            <person name="Hoen D."/>
            <person name="Wright S."/>
            <person name="Bruskiewich R."/>
            <person name="Bureau T."/>
            <person name="Miyao A."/>
            <person name="Hirochika H."/>
            <person name="Nishikawa T."/>
            <person name="Kadowaki K."/>
            <person name="Sugiura M."/>
            <person name="Burr B."/>
            <person name="Sasaki T."/>
        </authorList>
    </citation>
    <scope>NUCLEOTIDE SEQUENCE [LARGE SCALE GENOMIC DNA]</scope>
    <source>
        <strain evidence="2">cv. Nipponbare</strain>
    </source>
</reference>
<dbReference type="EMBL" id="AP014968">
    <property type="protein sequence ID" value="BAT17495.1"/>
    <property type="molecule type" value="Genomic_DNA"/>
</dbReference>
<accession>A0A0P0YBN9</accession>
<dbReference type="InParanoid" id="A0A0P0YBN9"/>
<dbReference type="AlphaFoldDB" id="A0A0P0YBN9"/>
<dbReference type="PaxDb" id="39947-A0A0P0YBN9"/>
<name>A0A0P0YBN9_ORYSJ</name>
<keyword evidence="2" id="KW-1185">Reference proteome</keyword>
<gene>
    <name evidence="1" type="ordered locus">Os12g0540100</name>
    <name evidence="1" type="ORF">OSNPB_120540100</name>
</gene>
<dbReference type="eggNOG" id="ENOG502R46P">
    <property type="taxonomic scope" value="Eukaryota"/>
</dbReference>
<evidence type="ECO:0000313" key="1">
    <source>
        <dbReference type="EMBL" id="BAT17495.1"/>
    </source>
</evidence>
<dbReference type="OMA" id="PCYFLQF"/>
<sequence>MLHKKGLCWNGKWKAEHMKVRNDIKDFVITEVPNDTTSKEGMQADFRNFFEIIFPYYEHEEIDSASGEKKKVLPCYFLQFQHNCMEVPEVHEREKLEKFQRFLGCHPAFMSPAALSTLICHLYRDCDSLRKPQDTVYEPLQVSETLLIEWRGVRHFGIPFSNVYWHFFVDVYELGYWFLLKYLRNFIEHAHRYTKDQGTVLDIVTTALMIGEYLSKFVPQLILFIVRNCDIDGPFSTTWTMFEDSEFRFFMLSDGNVLCQCS</sequence>
<dbReference type="FunCoup" id="A0A0P0YBN9">
    <property type="interactions" value="271"/>
</dbReference>
<reference evidence="1 2" key="2">
    <citation type="journal article" date="2013" name="Plant Cell Physiol.">
        <title>Rice Annotation Project Database (RAP-DB): an integrative and interactive database for rice genomics.</title>
        <authorList>
            <person name="Sakai H."/>
            <person name="Lee S.S."/>
            <person name="Tanaka T."/>
            <person name="Numa H."/>
            <person name="Kim J."/>
            <person name="Kawahara Y."/>
            <person name="Wakimoto H."/>
            <person name="Yang C.C."/>
            <person name="Iwamoto M."/>
            <person name="Abe T."/>
            <person name="Yamada Y."/>
            <person name="Muto A."/>
            <person name="Inokuchi H."/>
            <person name="Ikemura T."/>
            <person name="Matsumoto T."/>
            <person name="Sasaki T."/>
            <person name="Itoh T."/>
        </authorList>
    </citation>
    <scope>NUCLEOTIDE SEQUENCE [LARGE SCALE GENOMIC DNA]</scope>
    <source>
        <strain evidence="2">cv. Nipponbare</strain>
    </source>
</reference>
<protein>
    <submittedName>
        <fullName evidence="1">Os12g0540100 protein</fullName>
    </submittedName>
</protein>
<proteinExistence type="predicted"/>